<feature type="transmembrane region" description="Helical" evidence="2">
    <location>
        <begin position="12"/>
        <end position="32"/>
    </location>
</feature>
<dbReference type="Pfam" id="PF09754">
    <property type="entry name" value="PAC2"/>
    <property type="match status" value="1"/>
</dbReference>
<keyword evidence="4" id="KW-1185">Reference proteome</keyword>
<evidence type="ECO:0000313" key="4">
    <source>
        <dbReference type="Proteomes" id="UP000509478"/>
    </source>
</evidence>
<dbReference type="AlphaFoldDB" id="A0A7D5M716"/>
<proteinExistence type="predicted"/>
<dbReference type="InterPro" id="IPR038389">
    <property type="entry name" value="PSMG2_sf"/>
</dbReference>
<dbReference type="Gene3D" id="3.40.50.10900">
    <property type="entry name" value="PAC-like subunit"/>
    <property type="match status" value="1"/>
</dbReference>
<dbReference type="Proteomes" id="UP000509478">
    <property type="component" value="Chromosome"/>
</dbReference>
<dbReference type="EMBL" id="CP026995">
    <property type="protein sequence ID" value="QLH06527.1"/>
    <property type="molecule type" value="Genomic_DNA"/>
</dbReference>
<dbReference type="PANTHER" id="PTHR35610">
    <property type="entry name" value="3-ISOPROPYLMALATE DEHYDRATASE-RELATED"/>
    <property type="match status" value="1"/>
</dbReference>
<feature type="coiled-coil region" evidence="1">
    <location>
        <begin position="192"/>
        <end position="219"/>
    </location>
</feature>
<evidence type="ECO:0000256" key="1">
    <source>
        <dbReference type="SAM" id="Coils"/>
    </source>
</evidence>
<accession>A0A7D5M716</accession>
<dbReference type="InterPro" id="IPR019151">
    <property type="entry name" value="Proteasome_assmbl_chaperone_2"/>
</dbReference>
<dbReference type="RefSeq" id="WP_179372608.1">
    <property type="nucleotide sequence ID" value="NZ_CP026995.1"/>
</dbReference>
<keyword evidence="2" id="KW-0812">Transmembrane</keyword>
<gene>
    <name evidence="3" type="ORF">C5F50_05150</name>
</gene>
<keyword evidence="2" id="KW-0472">Membrane</keyword>
<reference evidence="3 4" key="1">
    <citation type="submission" date="2018-02" db="EMBL/GenBank/DDBJ databases">
        <title>Complete genome of Nitrosopumilus ureaphilus PS0.</title>
        <authorList>
            <person name="Qin W."/>
            <person name="Zheng Y."/>
            <person name="Stahl D.A."/>
        </authorList>
    </citation>
    <scope>NUCLEOTIDE SEQUENCE [LARGE SCALE GENOMIC DNA]</scope>
    <source>
        <strain evidence="3 4">PS0</strain>
    </source>
</reference>
<keyword evidence="1" id="KW-0175">Coiled coil</keyword>
<dbReference type="OrthoDB" id="35908at2157"/>
<dbReference type="GeneID" id="56067439"/>
<protein>
    <recommendedName>
        <fullName evidence="5">Proteasome assembly chaperone family protein</fullName>
    </recommendedName>
</protein>
<evidence type="ECO:0008006" key="5">
    <source>
        <dbReference type="Google" id="ProtNLM"/>
    </source>
</evidence>
<name>A0A7D5M716_9ARCH</name>
<evidence type="ECO:0000313" key="3">
    <source>
        <dbReference type="EMBL" id="QLH06527.1"/>
    </source>
</evidence>
<dbReference type="KEGG" id="nue:C5F50_05150"/>
<sequence length="240" mass="26511">MSSEDSQREKFLIVAFPSAGLVGAFAISYLIAQLQMKDIGELEITKISPSYMIENGKIYGPIRIYNKNNIYAILSGIPLSPLSTYELIIKSIEFAKSNGIKKIIIPRGLEVNEKFIGEPISYGLVANKNSKSLFDEYNLPLVPGATILGADASVISALKNSDAAGIVLYTTCRMMMPDDDAIIKSIKTLSDIIKVKVETEKFEERLEKINKDNQKMIDETRKYFENTSRTSASIPTPGIG</sequence>
<dbReference type="SUPFAM" id="SSF159659">
    <property type="entry name" value="Cgl1923-like"/>
    <property type="match status" value="1"/>
</dbReference>
<keyword evidence="2" id="KW-1133">Transmembrane helix</keyword>
<evidence type="ECO:0000256" key="2">
    <source>
        <dbReference type="SAM" id="Phobius"/>
    </source>
</evidence>
<organism evidence="3 4">
    <name type="scientific">Nitrosopumilus ureiphilus</name>
    <dbReference type="NCBI Taxonomy" id="1470067"/>
    <lineage>
        <taxon>Archaea</taxon>
        <taxon>Nitrososphaerota</taxon>
        <taxon>Nitrososphaeria</taxon>
        <taxon>Nitrosopumilales</taxon>
        <taxon>Nitrosopumilaceae</taxon>
        <taxon>Nitrosopumilus</taxon>
    </lineage>
</organism>